<gene>
    <name evidence="6" type="ORF">DRJ26_01635</name>
</gene>
<dbReference type="EMBL" id="QMRA01000019">
    <property type="protein sequence ID" value="RLE54689.1"/>
    <property type="molecule type" value="Genomic_DNA"/>
</dbReference>
<organism evidence="6 7">
    <name type="scientific">Thermoproteota archaeon</name>
    <dbReference type="NCBI Taxonomy" id="2056631"/>
    <lineage>
        <taxon>Archaea</taxon>
        <taxon>Thermoproteota</taxon>
    </lineage>
</organism>
<dbReference type="GO" id="GO:0043139">
    <property type="term" value="F:5'-3' DNA helicase activity"/>
    <property type="evidence" value="ECO:0007669"/>
    <property type="project" value="UniProtKB-EC"/>
</dbReference>
<dbReference type="Pfam" id="PF01935">
    <property type="entry name" value="DUF87"/>
    <property type="match status" value="1"/>
</dbReference>
<evidence type="ECO:0000313" key="7">
    <source>
        <dbReference type="Proteomes" id="UP000269499"/>
    </source>
</evidence>
<evidence type="ECO:0000313" key="6">
    <source>
        <dbReference type="EMBL" id="RLE54689.1"/>
    </source>
</evidence>
<sequence>MGEVDRVGVVIWAESNLIQFRVYTGKRVERGQLLKVIDKGLKFIVRVFDFKPEALLSPAEVARISFKREKGEEVELIDRPLRCYDIAIATIIAQIDELGVVSGPTTVPSLFSYVEYLTDEDTEQLSLDTGDIEIGFLRSGHKATTRKVTLNGARAFPHHILVCSITGGGKTNFGKVLAWNVMRSGGLYSLLVIDTESEYFDGGDAYHLGLVHSSYAEKSLFYVTPKVKFPCNMYYEFKLSGELISRRIQAHPLEIWWGDLRPSDFEQTGEFTPPQESLLWMAWNAYDEEWLKYLIYKDANYIYNDLRGKSQKVTILVTKRKLRRILSNDEIFKREKCNTNLINAVLQAISEGKVVLIDMPSASESQEKLITVLFAKRIFKLYEKLRKIAPKKWEQLPTTLIMVEEAHRYLSKRALYSDGARRENIFSIISKRGRKYRVGICCITQMPGELDEPIVRQQLTKVILPLPTKPDYQLIINYSPYLENAGQEIKTLDKGEALVLSPPSGFKFAVPVKIHSFESIIIEELTRELKMRQLVPV</sequence>
<dbReference type="SUPFAM" id="SSF52540">
    <property type="entry name" value="P-loop containing nucleoside triphosphate hydrolases"/>
    <property type="match status" value="1"/>
</dbReference>
<dbReference type="Gene3D" id="3.40.50.300">
    <property type="entry name" value="P-loop containing nucleotide triphosphate hydrolases"/>
    <property type="match status" value="2"/>
</dbReference>
<dbReference type="GO" id="GO:0043138">
    <property type="term" value="F:3'-5' DNA helicase activity"/>
    <property type="evidence" value="ECO:0007669"/>
    <property type="project" value="UniProtKB-EC"/>
</dbReference>
<comment type="catalytic activity">
    <reaction evidence="3">
        <text>ATP + H2O = ADP + phosphate + H(+)</text>
        <dbReference type="Rhea" id="RHEA:13065"/>
        <dbReference type="ChEBI" id="CHEBI:15377"/>
        <dbReference type="ChEBI" id="CHEBI:15378"/>
        <dbReference type="ChEBI" id="CHEBI:30616"/>
        <dbReference type="ChEBI" id="CHEBI:43474"/>
        <dbReference type="ChEBI" id="CHEBI:456216"/>
        <dbReference type="EC" id="5.6.2.3"/>
    </reaction>
</comment>
<comment type="catalytic activity">
    <reaction evidence="2">
        <text>Couples ATP hydrolysis with the unwinding of duplex DNA by translocating in the 3'-5' direction.</text>
        <dbReference type="EC" id="5.6.2.4"/>
    </reaction>
</comment>
<name>A0A497F602_9CREN</name>
<evidence type="ECO:0000256" key="2">
    <source>
        <dbReference type="ARBA" id="ARBA00034617"/>
    </source>
</evidence>
<evidence type="ECO:0000256" key="3">
    <source>
        <dbReference type="ARBA" id="ARBA00048954"/>
    </source>
</evidence>
<comment type="similarity">
    <text evidence="1">Belongs to the HerA family.</text>
</comment>
<comment type="caution">
    <text evidence="6">The sequence shown here is derived from an EMBL/GenBank/DDBJ whole genome shotgun (WGS) entry which is preliminary data.</text>
</comment>
<evidence type="ECO:0000256" key="1">
    <source>
        <dbReference type="ARBA" id="ARBA00007816"/>
    </source>
</evidence>
<dbReference type="PANTHER" id="PTHR42957">
    <property type="entry name" value="HELICASE MJ1565-RELATED"/>
    <property type="match status" value="1"/>
</dbReference>
<comment type="catalytic activity">
    <reaction evidence="4">
        <text>ATP + H2O = ADP + phosphate + H(+)</text>
        <dbReference type="Rhea" id="RHEA:13065"/>
        <dbReference type="ChEBI" id="CHEBI:15377"/>
        <dbReference type="ChEBI" id="CHEBI:15378"/>
        <dbReference type="ChEBI" id="CHEBI:30616"/>
        <dbReference type="ChEBI" id="CHEBI:43474"/>
        <dbReference type="ChEBI" id="CHEBI:456216"/>
        <dbReference type="EC" id="5.6.2.4"/>
    </reaction>
</comment>
<proteinExistence type="inferred from homology"/>
<dbReference type="InterPro" id="IPR008571">
    <property type="entry name" value="HerA-like"/>
</dbReference>
<protein>
    <recommendedName>
        <fullName evidence="5">Helicase HerA central domain-containing protein</fullName>
    </recommendedName>
</protein>
<dbReference type="Proteomes" id="UP000269499">
    <property type="component" value="Unassembled WGS sequence"/>
</dbReference>
<feature type="domain" description="Helicase HerA central" evidence="5">
    <location>
        <begin position="132"/>
        <end position="378"/>
    </location>
</feature>
<accession>A0A497F602</accession>
<dbReference type="InterPro" id="IPR002789">
    <property type="entry name" value="HerA_central"/>
</dbReference>
<reference evidence="6 7" key="1">
    <citation type="submission" date="2018-06" db="EMBL/GenBank/DDBJ databases">
        <title>Extensive metabolic versatility and redundancy in microbially diverse, dynamic hydrothermal sediments.</title>
        <authorList>
            <person name="Dombrowski N."/>
            <person name="Teske A."/>
            <person name="Baker B.J."/>
        </authorList>
    </citation>
    <scope>NUCLEOTIDE SEQUENCE [LARGE SCALE GENOMIC DNA]</scope>
    <source>
        <strain evidence="6">B20_G2</strain>
    </source>
</reference>
<dbReference type="InterPro" id="IPR027417">
    <property type="entry name" value="P-loop_NTPase"/>
</dbReference>
<dbReference type="AlphaFoldDB" id="A0A497F602"/>
<evidence type="ECO:0000256" key="4">
    <source>
        <dbReference type="ARBA" id="ARBA00048988"/>
    </source>
</evidence>
<evidence type="ECO:0000259" key="5">
    <source>
        <dbReference type="Pfam" id="PF01935"/>
    </source>
</evidence>
<dbReference type="PANTHER" id="PTHR42957:SF2">
    <property type="entry name" value="HELICASE HERA CENTRAL DOMAIN-CONTAINING PROTEIN"/>
    <property type="match status" value="1"/>
</dbReference>